<dbReference type="PANTHER" id="PTHR46696:SF6">
    <property type="entry name" value="P450, PUTATIVE (EUROFUNG)-RELATED"/>
    <property type="match status" value="1"/>
</dbReference>
<dbReference type="InterPro" id="IPR017972">
    <property type="entry name" value="Cyt_P450_CS"/>
</dbReference>
<gene>
    <name evidence="7" type="ORF">UFOPK2214_00110</name>
</gene>
<dbReference type="PRINTS" id="PR00359">
    <property type="entry name" value="BP450"/>
</dbReference>
<evidence type="ECO:0000313" key="7">
    <source>
        <dbReference type="EMBL" id="CAB4644004.1"/>
    </source>
</evidence>
<evidence type="ECO:0000256" key="6">
    <source>
        <dbReference type="ARBA" id="ARBA00023033"/>
    </source>
</evidence>
<dbReference type="InterPro" id="IPR036396">
    <property type="entry name" value="Cyt_P450_sf"/>
</dbReference>
<dbReference type="FunFam" id="1.10.630.10:FF:000018">
    <property type="entry name" value="Cytochrome P450 monooxygenase"/>
    <property type="match status" value="1"/>
</dbReference>
<proteinExistence type="inferred from homology"/>
<keyword evidence="3" id="KW-0479">Metal-binding</keyword>
<protein>
    <submittedName>
        <fullName evidence="7">Unannotated protein</fullName>
    </submittedName>
</protein>
<dbReference type="Gene3D" id="1.10.630.10">
    <property type="entry name" value="Cytochrome P450"/>
    <property type="match status" value="1"/>
</dbReference>
<dbReference type="Pfam" id="PF00067">
    <property type="entry name" value="p450"/>
    <property type="match status" value="1"/>
</dbReference>
<evidence type="ECO:0000256" key="1">
    <source>
        <dbReference type="ARBA" id="ARBA00010617"/>
    </source>
</evidence>
<name>A0A6J6K669_9ZZZZ</name>
<evidence type="ECO:0000256" key="4">
    <source>
        <dbReference type="ARBA" id="ARBA00023002"/>
    </source>
</evidence>
<dbReference type="GO" id="GO:0005506">
    <property type="term" value="F:iron ion binding"/>
    <property type="evidence" value="ECO:0007669"/>
    <property type="project" value="InterPro"/>
</dbReference>
<reference evidence="7" key="1">
    <citation type="submission" date="2020-05" db="EMBL/GenBank/DDBJ databases">
        <authorList>
            <person name="Chiriac C."/>
            <person name="Salcher M."/>
            <person name="Ghai R."/>
            <person name="Kavagutti S V."/>
        </authorList>
    </citation>
    <scope>NUCLEOTIDE SEQUENCE</scope>
</reference>
<comment type="similarity">
    <text evidence="1">Belongs to the cytochrome P450 family.</text>
</comment>
<dbReference type="InterPro" id="IPR001128">
    <property type="entry name" value="Cyt_P450"/>
</dbReference>
<dbReference type="PANTHER" id="PTHR46696">
    <property type="entry name" value="P450, PUTATIVE (EUROFUNG)-RELATED"/>
    <property type="match status" value="1"/>
</dbReference>
<evidence type="ECO:0000256" key="2">
    <source>
        <dbReference type="ARBA" id="ARBA00022617"/>
    </source>
</evidence>
<sequence length="404" mass="45459">MSEMIDWTSEYDIFSKEYIENPFEIWDDLREQCPIAHTDKWGGSWLPTTYDIVTKMAREPEKFSSREIIVVPPAEAPGSGAYGPAPAAPISVDAPMHTWTRRQLLPDFSPKAVDELEVFTRAWCRELMDSIAGRPDADIAVEYAQQIPAQVIATMLGVPTTMKDQFTTWVRNTLEAGLTNPELRIKTRAELQDFFIGEIRNRRETGSTSDLIGELVHAEHDGEPYPDGLILGMCGLLLIAGVDTTWSGIGSALWHLATHPEDRIRLVQEPELIPSAVEEFLRAYSPVTMARLVNEDMEYEGCPMKAGDRILMAFPAANRDPKHFERPDEVIIDREHNRHVAFGAGIHRCVGSNLARMEMRVAIEEFLARVPDFELREDAEVTWAGGQVRGPRTIPVRINKSIGH</sequence>
<dbReference type="AlphaFoldDB" id="A0A6J6K669"/>
<dbReference type="SUPFAM" id="SSF48264">
    <property type="entry name" value="Cytochrome P450"/>
    <property type="match status" value="1"/>
</dbReference>
<keyword evidence="5" id="KW-0408">Iron</keyword>
<evidence type="ECO:0000256" key="3">
    <source>
        <dbReference type="ARBA" id="ARBA00022723"/>
    </source>
</evidence>
<dbReference type="GO" id="GO:0020037">
    <property type="term" value="F:heme binding"/>
    <property type="evidence" value="ECO:0007669"/>
    <property type="project" value="InterPro"/>
</dbReference>
<dbReference type="PRINTS" id="PR00385">
    <property type="entry name" value="P450"/>
</dbReference>
<keyword evidence="6" id="KW-0503">Monooxygenase</keyword>
<keyword evidence="2" id="KW-0349">Heme</keyword>
<dbReference type="InterPro" id="IPR002397">
    <property type="entry name" value="Cyt_P450_B"/>
</dbReference>
<keyword evidence="4" id="KW-0560">Oxidoreductase</keyword>
<dbReference type="GO" id="GO:0004497">
    <property type="term" value="F:monooxygenase activity"/>
    <property type="evidence" value="ECO:0007669"/>
    <property type="project" value="UniProtKB-KW"/>
</dbReference>
<organism evidence="7">
    <name type="scientific">freshwater metagenome</name>
    <dbReference type="NCBI Taxonomy" id="449393"/>
    <lineage>
        <taxon>unclassified sequences</taxon>
        <taxon>metagenomes</taxon>
        <taxon>ecological metagenomes</taxon>
    </lineage>
</organism>
<dbReference type="EMBL" id="CAEZWJ010000002">
    <property type="protein sequence ID" value="CAB4644004.1"/>
    <property type="molecule type" value="Genomic_DNA"/>
</dbReference>
<dbReference type="PROSITE" id="PS00086">
    <property type="entry name" value="CYTOCHROME_P450"/>
    <property type="match status" value="1"/>
</dbReference>
<dbReference type="GO" id="GO:0016705">
    <property type="term" value="F:oxidoreductase activity, acting on paired donors, with incorporation or reduction of molecular oxygen"/>
    <property type="evidence" value="ECO:0007669"/>
    <property type="project" value="InterPro"/>
</dbReference>
<accession>A0A6J6K669</accession>
<evidence type="ECO:0000256" key="5">
    <source>
        <dbReference type="ARBA" id="ARBA00023004"/>
    </source>
</evidence>